<dbReference type="OrthoDB" id="5854136at2759"/>
<name>A0A158QP30_HAEPC</name>
<sequence length="580" mass="66815">MNRGIKVEEAAAMVRPLWNDTLRGILVALVKDRKPLWDSRFRTTKERSIQLFREIAAILSNQDNRMNEWYVLEKWCWMMEMYTRAMERPHFEWRFKGAMSFHMGSPSNGIQYIDSLTPDLLAEATARYAETDAEVIESKTELSMKFRKGCAAYRLEMTICYNSSVHVTEPGSNPEIRQILNARRIGALSPPEFVFNRDMNTSTEAKYDANAESSTVQDEEPLFKEVNVKQETNENNDSNVTARMDMSATAAAEPTLAFLLSSCNRKMDENVKEQPQETTSDVNWTYDIVCELIDSFKEHPALWHYAHPHYCDLFKRKEYLSRIAMKLRIVPGGSAINEDLLFEKWNALQDRFNEELVKSKQGEVSGWEFYQRMLFLTPEVLSACRFDDLNGGIQSPMVTNNIAKAVDANIRKILGYLPKSVQQEMETNQAKRPKISPRTSTPKLPSRRENSSHHVQQVVSTWVPPREDSIEAMMQPFPSAPPTATAQITAKNEIGHILKSELDMLRQSSPHPCMNGSKYGDFVPDQSLRLHEDKWTLMGRMIEETARELESKNSELAFRLQKDINDVIFKYQIESLKHKQ</sequence>
<dbReference type="SMART" id="SM00595">
    <property type="entry name" value="MADF"/>
    <property type="match status" value="1"/>
</dbReference>
<evidence type="ECO:0000259" key="2">
    <source>
        <dbReference type="PROSITE" id="PS51029"/>
    </source>
</evidence>
<dbReference type="Proteomes" id="UP000268014">
    <property type="component" value="Unassembled WGS sequence"/>
</dbReference>
<proteinExistence type="predicted"/>
<dbReference type="PANTHER" id="PTHR12243">
    <property type="entry name" value="MADF DOMAIN TRANSCRIPTION FACTOR"/>
    <property type="match status" value="1"/>
</dbReference>
<accession>A0A158QP30</accession>
<dbReference type="OMA" id="IWAVIEK"/>
<protein>
    <submittedName>
        <fullName evidence="5">MADF domain-containing protein</fullName>
    </submittedName>
</protein>
<dbReference type="PANTHER" id="PTHR12243:SF67">
    <property type="entry name" value="COREPRESSOR OF PANGOLIN, ISOFORM A-RELATED"/>
    <property type="match status" value="1"/>
</dbReference>
<organism evidence="5">
    <name type="scientific">Haemonchus placei</name>
    <name type="common">Barber's pole worm</name>
    <dbReference type="NCBI Taxonomy" id="6290"/>
    <lineage>
        <taxon>Eukaryota</taxon>
        <taxon>Metazoa</taxon>
        <taxon>Ecdysozoa</taxon>
        <taxon>Nematoda</taxon>
        <taxon>Chromadorea</taxon>
        <taxon>Rhabditida</taxon>
        <taxon>Rhabditina</taxon>
        <taxon>Rhabditomorpha</taxon>
        <taxon>Strongyloidea</taxon>
        <taxon>Trichostrongylidae</taxon>
        <taxon>Haemonchus</taxon>
    </lineage>
</organism>
<dbReference type="WBParaSite" id="HPLM_0001177901-mRNA-1">
    <property type="protein sequence ID" value="HPLM_0001177901-mRNA-1"/>
    <property type="gene ID" value="HPLM_0001177901"/>
</dbReference>
<feature type="region of interest" description="Disordered" evidence="1">
    <location>
        <begin position="424"/>
        <end position="457"/>
    </location>
</feature>
<evidence type="ECO:0000313" key="3">
    <source>
        <dbReference type="EMBL" id="VDO43792.1"/>
    </source>
</evidence>
<evidence type="ECO:0000313" key="4">
    <source>
        <dbReference type="Proteomes" id="UP000268014"/>
    </source>
</evidence>
<reference evidence="5" key="1">
    <citation type="submission" date="2016-04" db="UniProtKB">
        <authorList>
            <consortium name="WormBaseParasite"/>
        </authorList>
    </citation>
    <scope>IDENTIFICATION</scope>
</reference>
<evidence type="ECO:0000256" key="1">
    <source>
        <dbReference type="SAM" id="MobiDB-lite"/>
    </source>
</evidence>
<keyword evidence="4" id="KW-1185">Reference proteome</keyword>
<dbReference type="PROSITE" id="PS51029">
    <property type="entry name" value="MADF"/>
    <property type="match status" value="1"/>
</dbReference>
<dbReference type="Pfam" id="PF10545">
    <property type="entry name" value="MADF_DNA_bdg"/>
    <property type="match status" value="1"/>
</dbReference>
<gene>
    <name evidence="3" type="ORF">HPLM_LOCUS11771</name>
</gene>
<dbReference type="AlphaFoldDB" id="A0A158QP30"/>
<evidence type="ECO:0000313" key="5">
    <source>
        <dbReference type="WBParaSite" id="HPLM_0001177901-mRNA-1"/>
    </source>
</evidence>
<dbReference type="EMBL" id="UZAF01017657">
    <property type="protein sequence ID" value="VDO43792.1"/>
    <property type="molecule type" value="Genomic_DNA"/>
</dbReference>
<dbReference type="InterPro" id="IPR039353">
    <property type="entry name" value="TF_Adf1"/>
</dbReference>
<feature type="domain" description="MADF" evidence="2">
    <location>
        <begin position="291"/>
        <end position="381"/>
    </location>
</feature>
<dbReference type="STRING" id="6290.A0A158QP30"/>
<dbReference type="InterPro" id="IPR006578">
    <property type="entry name" value="MADF-dom"/>
</dbReference>
<reference evidence="3 4" key="2">
    <citation type="submission" date="2018-11" db="EMBL/GenBank/DDBJ databases">
        <authorList>
            <consortium name="Pathogen Informatics"/>
        </authorList>
    </citation>
    <scope>NUCLEOTIDE SEQUENCE [LARGE SCALE GENOMIC DNA]</scope>
    <source>
        <strain evidence="3 4">MHpl1</strain>
    </source>
</reference>